<dbReference type="EMBL" id="MHCH01000018">
    <property type="protein sequence ID" value="OGY17603.1"/>
    <property type="molecule type" value="Genomic_DNA"/>
</dbReference>
<dbReference type="STRING" id="1797589.A2784_00655"/>
<feature type="transmembrane region" description="Helical" evidence="1">
    <location>
        <begin position="148"/>
        <end position="171"/>
    </location>
</feature>
<dbReference type="Proteomes" id="UP000177324">
    <property type="component" value="Unassembled WGS sequence"/>
</dbReference>
<name>A0A1G1VQE8_9BACT</name>
<gene>
    <name evidence="2" type="ORF">A2784_00655</name>
</gene>
<proteinExistence type="predicted"/>
<keyword evidence="1" id="KW-0472">Membrane</keyword>
<evidence type="ECO:0008006" key="4">
    <source>
        <dbReference type="Google" id="ProtNLM"/>
    </source>
</evidence>
<keyword evidence="1" id="KW-0812">Transmembrane</keyword>
<keyword evidence="1" id="KW-1133">Transmembrane helix</keyword>
<sequence length="404" mass="45357">MKKLWLGLLVIQALVNLVGALGPELGFDALWYHLTEAKLFRHTGSVAPIPGNLFYWSGFPRLMEIIYALTPAKLVHFGFGLSSAWMVYRLGGVAAAVLFYSTLLVGWLSTTAYVDLSLTFFILAAIATRRYWRKIIWLALAGATKLTAIPISFIITGFPWAMLGAIPFWLINWRSTGNPFYPFGTPAAPVGEWFYGGFWFWLSRPVRLFFDPAFRVGPIILILYLLSSTKRYSAGASSAYTLVASSLFLVWFLGPGTDTGRFALPLLALLSVSAAGVKSRIATTLILIHALIGIFGRSYANAKYLPVLLGQQPQSAFLTQHLNFDFGDFYDTDGWFKQNIKPTDKVLVYDIHNLYYVDFPFDHESWAKPGTYYTHILSHHSKSLPLIYTNSTTGVKVYLCYCYY</sequence>
<feature type="transmembrane region" description="Helical" evidence="1">
    <location>
        <begin position="238"/>
        <end position="254"/>
    </location>
</feature>
<feature type="transmembrane region" description="Helical" evidence="1">
    <location>
        <begin position="266"/>
        <end position="295"/>
    </location>
</feature>
<feature type="transmembrane region" description="Helical" evidence="1">
    <location>
        <begin position="77"/>
        <end position="100"/>
    </location>
</feature>
<protein>
    <recommendedName>
        <fullName evidence="4">Glycosyltransferase RgtA/B/C/D-like domain-containing protein</fullName>
    </recommendedName>
</protein>
<evidence type="ECO:0000313" key="2">
    <source>
        <dbReference type="EMBL" id="OGY17603.1"/>
    </source>
</evidence>
<feature type="transmembrane region" description="Helical" evidence="1">
    <location>
        <begin position="106"/>
        <end position="127"/>
    </location>
</feature>
<comment type="caution">
    <text evidence="2">The sequence shown here is derived from an EMBL/GenBank/DDBJ whole genome shotgun (WGS) entry which is preliminary data.</text>
</comment>
<dbReference type="AlphaFoldDB" id="A0A1G1VQE8"/>
<evidence type="ECO:0000313" key="3">
    <source>
        <dbReference type="Proteomes" id="UP000177324"/>
    </source>
</evidence>
<reference evidence="2 3" key="1">
    <citation type="journal article" date="2016" name="Nat. Commun.">
        <title>Thousands of microbial genomes shed light on interconnected biogeochemical processes in an aquifer system.</title>
        <authorList>
            <person name="Anantharaman K."/>
            <person name="Brown C.T."/>
            <person name="Hug L.A."/>
            <person name="Sharon I."/>
            <person name="Castelle C.J."/>
            <person name="Probst A.J."/>
            <person name="Thomas B.C."/>
            <person name="Singh A."/>
            <person name="Wilkins M.J."/>
            <person name="Karaoz U."/>
            <person name="Brodie E.L."/>
            <person name="Williams K.H."/>
            <person name="Hubbard S.S."/>
            <person name="Banfield J.F."/>
        </authorList>
    </citation>
    <scope>NUCLEOTIDE SEQUENCE [LARGE SCALE GENOMIC DNA]</scope>
</reference>
<evidence type="ECO:0000256" key="1">
    <source>
        <dbReference type="SAM" id="Phobius"/>
    </source>
</evidence>
<organism evidence="2 3">
    <name type="scientific">Candidatus Chisholmbacteria bacterium RIFCSPHIGHO2_01_FULL_48_12</name>
    <dbReference type="NCBI Taxonomy" id="1797589"/>
    <lineage>
        <taxon>Bacteria</taxon>
        <taxon>Candidatus Chisholmiibacteriota</taxon>
    </lineage>
</organism>
<accession>A0A1G1VQE8</accession>
<feature type="transmembrane region" description="Helical" evidence="1">
    <location>
        <begin position="208"/>
        <end position="226"/>
    </location>
</feature>